<dbReference type="NCBIfam" id="TIGR00621">
    <property type="entry name" value="ssb"/>
    <property type="match status" value="1"/>
</dbReference>
<keyword evidence="1 2" id="KW-0238">DNA-binding</keyword>
<evidence type="ECO:0000313" key="5">
    <source>
        <dbReference type="EMBL" id="PIR43283.1"/>
    </source>
</evidence>
<evidence type="ECO:0000313" key="6">
    <source>
        <dbReference type="Proteomes" id="UP000230214"/>
    </source>
</evidence>
<dbReference type="GO" id="GO:0009295">
    <property type="term" value="C:nucleoid"/>
    <property type="evidence" value="ECO:0007669"/>
    <property type="project" value="TreeGrafter"/>
</dbReference>
<dbReference type="GO" id="GO:0003697">
    <property type="term" value="F:single-stranded DNA binding"/>
    <property type="evidence" value="ECO:0007669"/>
    <property type="project" value="InterPro"/>
</dbReference>
<dbReference type="PANTHER" id="PTHR10302">
    <property type="entry name" value="SINGLE-STRANDED DNA-BINDING PROTEIN"/>
    <property type="match status" value="1"/>
</dbReference>
<dbReference type="Pfam" id="PF00436">
    <property type="entry name" value="SSB"/>
    <property type="match status" value="1"/>
</dbReference>
<accession>A0A2H0R9U3</accession>
<evidence type="ECO:0000256" key="4">
    <source>
        <dbReference type="SAM" id="MobiDB-lite"/>
    </source>
</evidence>
<evidence type="ECO:0000256" key="1">
    <source>
        <dbReference type="ARBA" id="ARBA00023125"/>
    </source>
</evidence>
<dbReference type="PIRSF" id="PIRSF002070">
    <property type="entry name" value="SSB"/>
    <property type="match status" value="1"/>
</dbReference>
<reference evidence="5 6" key="1">
    <citation type="submission" date="2017-09" db="EMBL/GenBank/DDBJ databases">
        <title>Depth-based differentiation of microbial function through sediment-hosted aquifers and enrichment of novel symbionts in the deep terrestrial subsurface.</title>
        <authorList>
            <person name="Probst A.J."/>
            <person name="Ladd B."/>
            <person name="Jarett J.K."/>
            <person name="Geller-Mcgrath D.E."/>
            <person name="Sieber C.M."/>
            <person name="Emerson J.B."/>
            <person name="Anantharaman K."/>
            <person name="Thomas B.C."/>
            <person name="Malmstrom R."/>
            <person name="Stieglmeier M."/>
            <person name="Klingl A."/>
            <person name="Woyke T."/>
            <person name="Ryan C.M."/>
            <person name="Banfield J.F."/>
        </authorList>
    </citation>
    <scope>NUCLEOTIDE SEQUENCE [LARGE SCALE GENOMIC DNA]</scope>
    <source>
        <strain evidence="5">CG10_big_fil_rev_8_21_14_0_10_32_10</strain>
    </source>
</reference>
<evidence type="ECO:0000256" key="2">
    <source>
        <dbReference type="PIRNR" id="PIRNR002070"/>
    </source>
</evidence>
<organism evidence="5 6">
    <name type="scientific">candidate division WWE3 bacterium CG10_big_fil_rev_8_21_14_0_10_32_10</name>
    <dbReference type="NCBI Taxonomy" id="1975090"/>
    <lineage>
        <taxon>Bacteria</taxon>
        <taxon>Katanobacteria</taxon>
    </lineage>
</organism>
<dbReference type="InterPro" id="IPR012340">
    <property type="entry name" value="NA-bd_OB-fold"/>
</dbReference>
<dbReference type="AlphaFoldDB" id="A0A2H0R9U3"/>
<feature type="region of interest" description="Disordered" evidence="4">
    <location>
        <begin position="107"/>
        <end position="143"/>
    </location>
</feature>
<dbReference type="PANTHER" id="PTHR10302:SF0">
    <property type="entry name" value="SINGLE-STRANDED DNA-BINDING PROTEIN, MITOCHONDRIAL"/>
    <property type="match status" value="1"/>
</dbReference>
<comment type="caution">
    <text evidence="5">The sequence shown here is derived from an EMBL/GenBank/DDBJ whole genome shotgun (WGS) entry which is preliminary data.</text>
</comment>
<dbReference type="GO" id="GO:0006260">
    <property type="term" value="P:DNA replication"/>
    <property type="evidence" value="ECO:0007669"/>
    <property type="project" value="InterPro"/>
</dbReference>
<dbReference type="EMBL" id="PCXU01000029">
    <property type="protein sequence ID" value="PIR43283.1"/>
    <property type="molecule type" value="Genomic_DNA"/>
</dbReference>
<dbReference type="CDD" id="cd04496">
    <property type="entry name" value="SSB_OBF"/>
    <property type="match status" value="1"/>
</dbReference>
<dbReference type="Proteomes" id="UP000230214">
    <property type="component" value="Unassembled WGS sequence"/>
</dbReference>
<feature type="compositionally biased region" description="Basic and acidic residues" evidence="4">
    <location>
        <begin position="112"/>
        <end position="135"/>
    </location>
</feature>
<dbReference type="PROSITE" id="PS50935">
    <property type="entry name" value="SSB"/>
    <property type="match status" value="1"/>
</dbReference>
<dbReference type="SUPFAM" id="SSF50249">
    <property type="entry name" value="Nucleic acid-binding proteins"/>
    <property type="match status" value="1"/>
</dbReference>
<dbReference type="InterPro" id="IPR011344">
    <property type="entry name" value="ssDNA-bd"/>
</dbReference>
<name>A0A2H0R9U3_UNCKA</name>
<proteinExistence type="predicted"/>
<dbReference type="InterPro" id="IPR000424">
    <property type="entry name" value="Primosome_PriB/ssb"/>
</dbReference>
<evidence type="ECO:0000256" key="3">
    <source>
        <dbReference type="RuleBase" id="RU000524"/>
    </source>
</evidence>
<sequence length="143" mass="16716">MQRMFNKIVLIGRAGADAKYEEPNQPVTFSLATWRSFRSEEEESGWRTITHWHNIIFWGTDKAKEYISDLIKKGNLYLVEGEYEQNSYEDEEGNKRSYMRVNAKTIKGITKSHNESKNEDKHDSSPEKEETGKDEDFGDDLPF</sequence>
<dbReference type="Gene3D" id="2.40.50.140">
    <property type="entry name" value="Nucleic acid-binding proteins"/>
    <property type="match status" value="1"/>
</dbReference>
<gene>
    <name evidence="5" type="ORF">COV24_03425</name>
</gene>
<protein>
    <recommendedName>
        <fullName evidence="2 3">Single-stranded DNA-binding protein</fullName>
    </recommendedName>
</protein>